<evidence type="ECO:0000256" key="2">
    <source>
        <dbReference type="ARBA" id="ARBA00005417"/>
    </source>
</evidence>
<evidence type="ECO:0000256" key="3">
    <source>
        <dbReference type="ARBA" id="ARBA00022448"/>
    </source>
</evidence>
<dbReference type="GO" id="GO:0005524">
    <property type="term" value="F:ATP binding"/>
    <property type="evidence" value="ECO:0007669"/>
    <property type="project" value="UniProtKB-KW"/>
</dbReference>
<keyword evidence="5" id="KW-0547">Nucleotide-binding</keyword>
<dbReference type="NCBIfam" id="TIGR01727">
    <property type="entry name" value="oligo_HPY"/>
    <property type="match status" value="1"/>
</dbReference>
<feature type="domain" description="ABC transporter" evidence="10">
    <location>
        <begin position="4"/>
        <end position="256"/>
    </location>
</feature>
<dbReference type="CDD" id="cd03257">
    <property type="entry name" value="ABC_NikE_OppD_transporters"/>
    <property type="match status" value="1"/>
</dbReference>
<dbReference type="Pfam" id="PF00005">
    <property type="entry name" value="ABC_tran"/>
    <property type="match status" value="1"/>
</dbReference>
<evidence type="ECO:0000256" key="1">
    <source>
        <dbReference type="ARBA" id="ARBA00004417"/>
    </source>
</evidence>
<protein>
    <recommendedName>
        <fullName evidence="8">ABC-type dipeptide transporter</fullName>
        <ecNumber evidence="8">7.4.2.9</ecNumber>
    </recommendedName>
</protein>
<dbReference type="SMART" id="SM00382">
    <property type="entry name" value="AAA"/>
    <property type="match status" value="1"/>
</dbReference>
<keyword evidence="6 11" id="KW-0067">ATP-binding</keyword>
<dbReference type="InterPro" id="IPR017871">
    <property type="entry name" value="ABC_transporter-like_CS"/>
</dbReference>
<dbReference type="SUPFAM" id="SSF52540">
    <property type="entry name" value="P-loop containing nucleoside triphosphate hydrolases"/>
    <property type="match status" value="1"/>
</dbReference>
<dbReference type="PROSITE" id="PS00211">
    <property type="entry name" value="ABC_TRANSPORTER_1"/>
    <property type="match status" value="1"/>
</dbReference>
<comment type="catalytic activity">
    <reaction evidence="9">
        <text>a dipeptide(out) + ATP + H2O = a dipeptide(in) + ADP + phosphate + H(+)</text>
        <dbReference type="Rhea" id="RHEA:23120"/>
        <dbReference type="ChEBI" id="CHEBI:15377"/>
        <dbReference type="ChEBI" id="CHEBI:15378"/>
        <dbReference type="ChEBI" id="CHEBI:30616"/>
        <dbReference type="ChEBI" id="CHEBI:43474"/>
        <dbReference type="ChEBI" id="CHEBI:90799"/>
        <dbReference type="ChEBI" id="CHEBI:456216"/>
        <dbReference type="EC" id="7.4.2.9"/>
    </reaction>
</comment>
<keyword evidence="4" id="KW-1003">Cell membrane</keyword>
<dbReference type="Proteomes" id="UP000838100">
    <property type="component" value="Unassembled WGS sequence"/>
</dbReference>
<evidence type="ECO:0000256" key="5">
    <source>
        <dbReference type="ARBA" id="ARBA00022741"/>
    </source>
</evidence>
<dbReference type="RefSeq" id="WP_237442957.1">
    <property type="nucleotide sequence ID" value="NZ_CAKLPX010000001.1"/>
</dbReference>
<evidence type="ECO:0000256" key="8">
    <source>
        <dbReference type="ARBA" id="ARBA00038852"/>
    </source>
</evidence>
<comment type="similarity">
    <text evidence="2">Belongs to the ABC transporter superfamily.</text>
</comment>
<evidence type="ECO:0000259" key="10">
    <source>
        <dbReference type="PROSITE" id="PS50893"/>
    </source>
</evidence>
<dbReference type="EMBL" id="CAKLPX010000001">
    <property type="protein sequence ID" value="CAH0990273.1"/>
    <property type="molecule type" value="Genomic_DNA"/>
</dbReference>
<dbReference type="Pfam" id="PF08352">
    <property type="entry name" value="oligo_HPY"/>
    <property type="match status" value="1"/>
</dbReference>
<keyword evidence="3" id="KW-0813">Transport</keyword>
<dbReference type="InterPro" id="IPR050388">
    <property type="entry name" value="ABC_Ni/Peptide_Import"/>
</dbReference>
<keyword evidence="7" id="KW-0472">Membrane</keyword>
<evidence type="ECO:0000256" key="9">
    <source>
        <dbReference type="ARBA" id="ARBA00047356"/>
    </source>
</evidence>
<accession>A0ABM9AAU6</accession>
<dbReference type="InterPro" id="IPR013563">
    <property type="entry name" value="Oligopep_ABC_C"/>
</dbReference>
<dbReference type="InterPro" id="IPR003439">
    <property type="entry name" value="ABC_transporter-like_ATP-bd"/>
</dbReference>
<evidence type="ECO:0000256" key="7">
    <source>
        <dbReference type="ARBA" id="ARBA00023136"/>
    </source>
</evidence>
<evidence type="ECO:0000313" key="12">
    <source>
        <dbReference type="Proteomes" id="UP000838100"/>
    </source>
</evidence>
<sequence>MTVLSVDNISIDFDTDDGVINVIDQLSFTLNKGEILGIVGESGCGKSVTAMSLLKLLPQPAAHYRSGQVSYNGTDLWACQLDQLKQYRGKKIAMIFQEPMTALNPVYTIGKQLAEIYQLHFPEKTSQQIIQASGEILSQVGIAEAQQRLTEYPHQLSGGMRQRVMIAMALACEPDILIADEPTTALDVTIQAQILALITDLQQQRQLSVIFITHDLGVIAQLCDRVMVMYAGRMVESADVYTLFEQPKHPYTHGLLQALPRLTDTPKTKLNTIEGIVPAIADLGQGCRFADRCDFASEQCQSQPCVVGDSHQFACWHPITAEQIL</sequence>
<gene>
    <name evidence="11" type="primary">oppD_1</name>
    <name evidence="11" type="ORF">SIN8267_00365</name>
</gene>
<dbReference type="PANTHER" id="PTHR43297">
    <property type="entry name" value="OLIGOPEPTIDE TRANSPORT ATP-BINDING PROTEIN APPD"/>
    <property type="match status" value="1"/>
</dbReference>
<dbReference type="PROSITE" id="PS50893">
    <property type="entry name" value="ABC_TRANSPORTER_2"/>
    <property type="match status" value="1"/>
</dbReference>
<reference evidence="11" key="1">
    <citation type="submission" date="2021-12" db="EMBL/GenBank/DDBJ databases">
        <authorList>
            <person name="Rodrigo-Torres L."/>
            <person name="Arahal R. D."/>
            <person name="Lucena T."/>
        </authorList>
    </citation>
    <scope>NUCLEOTIDE SEQUENCE</scope>
    <source>
        <strain evidence="11">CECT 8267</strain>
    </source>
</reference>
<keyword evidence="12" id="KW-1185">Reference proteome</keyword>
<evidence type="ECO:0000313" key="11">
    <source>
        <dbReference type="EMBL" id="CAH0990273.1"/>
    </source>
</evidence>
<proteinExistence type="inferred from homology"/>
<organism evidence="11 12">
    <name type="scientific">Sinobacterium norvegicum</name>
    <dbReference type="NCBI Taxonomy" id="1641715"/>
    <lineage>
        <taxon>Bacteria</taxon>
        <taxon>Pseudomonadati</taxon>
        <taxon>Pseudomonadota</taxon>
        <taxon>Gammaproteobacteria</taxon>
        <taxon>Cellvibrionales</taxon>
        <taxon>Spongiibacteraceae</taxon>
        <taxon>Sinobacterium</taxon>
    </lineage>
</organism>
<comment type="caution">
    <text evidence="11">The sequence shown here is derived from an EMBL/GenBank/DDBJ whole genome shotgun (WGS) entry which is preliminary data.</text>
</comment>
<dbReference type="InterPro" id="IPR003593">
    <property type="entry name" value="AAA+_ATPase"/>
</dbReference>
<dbReference type="EC" id="7.4.2.9" evidence="8"/>
<comment type="subcellular location">
    <subcellularLocation>
        <location evidence="1">Cell inner membrane</location>
        <topology evidence="1">Peripheral membrane protein</topology>
    </subcellularLocation>
</comment>
<evidence type="ECO:0000256" key="6">
    <source>
        <dbReference type="ARBA" id="ARBA00022840"/>
    </source>
</evidence>
<name>A0ABM9AAU6_9GAMM</name>
<dbReference type="PANTHER" id="PTHR43297:SF2">
    <property type="entry name" value="DIPEPTIDE TRANSPORT ATP-BINDING PROTEIN DPPD"/>
    <property type="match status" value="1"/>
</dbReference>
<dbReference type="InterPro" id="IPR027417">
    <property type="entry name" value="P-loop_NTPase"/>
</dbReference>
<dbReference type="Gene3D" id="3.40.50.300">
    <property type="entry name" value="P-loop containing nucleotide triphosphate hydrolases"/>
    <property type="match status" value="1"/>
</dbReference>
<evidence type="ECO:0000256" key="4">
    <source>
        <dbReference type="ARBA" id="ARBA00022475"/>
    </source>
</evidence>